<organism evidence="1 2">
    <name type="scientific">Kalanchoe fedtschenkoi</name>
    <name type="common">Lavender scallops</name>
    <name type="synonym">South American air plant</name>
    <dbReference type="NCBI Taxonomy" id="63787"/>
    <lineage>
        <taxon>Eukaryota</taxon>
        <taxon>Viridiplantae</taxon>
        <taxon>Streptophyta</taxon>
        <taxon>Embryophyta</taxon>
        <taxon>Tracheophyta</taxon>
        <taxon>Spermatophyta</taxon>
        <taxon>Magnoliopsida</taxon>
        <taxon>eudicotyledons</taxon>
        <taxon>Gunneridae</taxon>
        <taxon>Pentapetalae</taxon>
        <taxon>Saxifragales</taxon>
        <taxon>Crassulaceae</taxon>
        <taxon>Kalanchoe</taxon>
    </lineage>
</organism>
<keyword evidence="2" id="KW-1185">Reference proteome</keyword>
<name>A0A7N0ZR66_KALFE</name>
<dbReference type="Proteomes" id="UP000594263">
    <property type="component" value="Unplaced"/>
</dbReference>
<accession>A0A7N0ZR66</accession>
<dbReference type="AlphaFoldDB" id="A0A7N0ZR66"/>
<evidence type="ECO:0000313" key="1">
    <source>
        <dbReference type="EnsemblPlants" id="Kaladp0018s0062.1.v1.1.CDS.1"/>
    </source>
</evidence>
<dbReference type="EnsemblPlants" id="Kaladp0018s0062.1.v1.1">
    <property type="protein sequence ID" value="Kaladp0018s0062.1.v1.1.CDS.1"/>
    <property type="gene ID" value="Kaladp0018s0062.v1.1"/>
</dbReference>
<reference evidence="1" key="1">
    <citation type="submission" date="2021-01" db="UniProtKB">
        <authorList>
            <consortium name="EnsemblPlants"/>
        </authorList>
    </citation>
    <scope>IDENTIFICATION</scope>
</reference>
<protein>
    <submittedName>
        <fullName evidence="1">Uncharacterized protein</fullName>
    </submittedName>
</protein>
<evidence type="ECO:0000313" key="2">
    <source>
        <dbReference type="Proteomes" id="UP000594263"/>
    </source>
</evidence>
<proteinExistence type="predicted"/>
<sequence length="56" mass="6602">MQHLVCHADRNQPSTNTHRPPEPLWCATAQCLKVLKVEEDFMEKKQQFKCAIIFNF</sequence>
<dbReference type="Gramene" id="Kaladp0018s0062.1.v1.1">
    <property type="protein sequence ID" value="Kaladp0018s0062.1.v1.1.CDS.1"/>
    <property type="gene ID" value="Kaladp0018s0062.v1.1"/>
</dbReference>